<feature type="domain" description="AB hydrolase-1" evidence="2">
    <location>
        <begin position="115"/>
        <end position="323"/>
    </location>
</feature>
<feature type="compositionally biased region" description="Polar residues" evidence="1">
    <location>
        <begin position="63"/>
        <end position="75"/>
    </location>
</feature>
<name>A0A516Q0I4_9ACTN</name>
<evidence type="ECO:0000313" key="3">
    <source>
        <dbReference type="EMBL" id="QDP96953.1"/>
    </source>
</evidence>
<dbReference type="SUPFAM" id="SSF53474">
    <property type="entry name" value="alpha/beta-Hydrolases"/>
    <property type="match status" value="1"/>
</dbReference>
<evidence type="ECO:0000256" key="1">
    <source>
        <dbReference type="SAM" id="MobiDB-lite"/>
    </source>
</evidence>
<dbReference type="InterPro" id="IPR029058">
    <property type="entry name" value="AB_hydrolase_fold"/>
</dbReference>
<protein>
    <submittedName>
        <fullName evidence="3">Alpha/beta hydrolase</fullName>
    </submittedName>
</protein>
<dbReference type="InterPro" id="IPR000073">
    <property type="entry name" value="AB_hydrolase_1"/>
</dbReference>
<sequence length="355" mass="38257">MPVRVQAVGDLAPGERHGGRRAGGVGLVLLGHDVIHSPPGRSTGWFPNRAHRASGRRTMTHVGESTDNSTTTPDRPTTIPGRRPVPPLEPEWLIVDGLPLFHRMALRAGPDAPAIVHVHGFGVSGTYLEPTAALLATRYRTFVPDLPGVGRSIRPRHGLDLGGMARALVSYCDTVGVERPILVGNSLGGSIIIEFASQYPDRISHAVLVSPAGGPNNLPLVRAIRQMALDGFRESPPMLRIAVRDYLRFGVIQSLDLFKAMTHYPTLERLHHLDAPTLVVVGERDPLVNLSRAFVLATVPHVRAVKVPGAHALNHSQPEVIADLVAAHVSGEPLIDPYAPRRVAEQVLIPRTEAG</sequence>
<dbReference type="GO" id="GO:0016787">
    <property type="term" value="F:hydrolase activity"/>
    <property type="evidence" value="ECO:0007669"/>
    <property type="project" value="UniProtKB-KW"/>
</dbReference>
<gene>
    <name evidence="3" type="ORF">FOE78_14425</name>
</gene>
<dbReference type="KEGG" id="mik:FOE78_14425"/>
<dbReference type="PANTHER" id="PTHR43194">
    <property type="entry name" value="HYDROLASE ALPHA/BETA FOLD FAMILY"/>
    <property type="match status" value="1"/>
</dbReference>
<evidence type="ECO:0000259" key="2">
    <source>
        <dbReference type="Pfam" id="PF12697"/>
    </source>
</evidence>
<dbReference type="InterPro" id="IPR050228">
    <property type="entry name" value="Carboxylesterase_BioH"/>
</dbReference>
<dbReference type="Pfam" id="PF12697">
    <property type="entry name" value="Abhydrolase_6"/>
    <property type="match status" value="1"/>
</dbReference>
<dbReference type="Proteomes" id="UP000319263">
    <property type="component" value="Chromosome"/>
</dbReference>
<dbReference type="PANTHER" id="PTHR43194:SF5">
    <property type="entry name" value="PIMELOYL-[ACYL-CARRIER PROTEIN] METHYL ESTER ESTERASE"/>
    <property type="match status" value="1"/>
</dbReference>
<organism evidence="3 4">
    <name type="scientific">Microlunatus elymi</name>
    <dbReference type="NCBI Taxonomy" id="2596828"/>
    <lineage>
        <taxon>Bacteria</taxon>
        <taxon>Bacillati</taxon>
        <taxon>Actinomycetota</taxon>
        <taxon>Actinomycetes</taxon>
        <taxon>Propionibacteriales</taxon>
        <taxon>Propionibacteriaceae</taxon>
        <taxon>Microlunatus</taxon>
    </lineage>
</organism>
<dbReference type="AlphaFoldDB" id="A0A516Q0I4"/>
<accession>A0A516Q0I4</accession>
<dbReference type="Gene3D" id="3.40.50.1820">
    <property type="entry name" value="alpha/beta hydrolase"/>
    <property type="match status" value="1"/>
</dbReference>
<reference evidence="3 4" key="1">
    <citation type="submission" date="2019-07" db="EMBL/GenBank/DDBJ databases">
        <title>Microlunatus dokdonensis sp. nov. isolated from the rhizospheric soil of the wild plant Elymus tsukushiensis.</title>
        <authorList>
            <person name="Ghim S.-Y."/>
            <person name="Hwang Y.-J."/>
            <person name="Son J.-S."/>
            <person name="Shin J.-H."/>
        </authorList>
    </citation>
    <scope>NUCLEOTIDE SEQUENCE [LARGE SCALE GENOMIC DNA]</scope>
    <source>
        <strain evidence="3 4">KUDC0627</strain>
    </source>
</reference>
<dbReference type="PRINTS" id="PR00111">
    <property type="entry name" value="ABHYDROLASE"/>
</dbReference>
<dbReference type="EMBL" id="CP041692">
    <property type="protein sequence ID" value="QDP96953.1"/>
    <property type="molecule type" value="Genomic_DNA"/>
</dbReference>
<proteinExistence type="predicted"/>
<dbReference type="OrthoDB" id="7958481at2"/>
<evidence type="ECO:0000313" key="4">
    <source>
        <dbReference type="Proteomes" id="UP000319263"/>
    </source>
</evidence>
<feature type="region of interest" description="Disordered" evidence="1">
    <location>
        <begin position="1"/>
        <end position="21"/>
    </location>
</feature>
<feature type="region of interest" description="Disordered" evidence="1">
    <location>
        <begin position="60"/>
        <end position="85"/>
    </location>
</feature>
<keyword evidence="3" id="KW-0378">Hydrolase</keyword>
<keyword evidence="4" id="KW-1185">Reference proteome</keyword>